<accession>A0A5N3UVZ6</accession>
<feature type="domain" description="GB1/RHD3-type G" evidence="4">
    <location>
        <begin position="1"/>
        <end position="232"/>
    </location>
</feature>
<evidence type="ECO:0000313" key="7">
    <source>
        <dbReference type="EMBL" id="KAB0340736.1"/>
    </source>
</evidence>
<dbReference type="InterPro" id="IPR030386">
    <property type="entry name" value="G_GB1_RHD3_dom"/>
</dbReference>
<dbReference type="InterPro" id="IPR015894">
    <property type="entry name" value="Guanylate-bd_N"/>
</dbReference>
<dbReference type="EMBL" id="VCEA01000053">
    <property type="protein sequence ID" value="KAB0340736.1"/>
    <property type="molecule type" value="Genomic_DNA"/>
</dbReference>
<evidence type="ECO:0000313" key="8">
    <source>
        <dbReference type="EMBL" id="KAB0340737.1"/>
    </source>
</evidence>
<evidence type="ECO:0000313" key="9">
    <source>
        <dbReference type="Proteomes" id="UP000326458"/>
    </source>
</evidence>
<evidence type="ECO:0000313" key="6">
    <source>
        <dbReference type="EMBL" id="KAB0340733.1"/>
    </source>
</evidence>
<organism evidence="5 9">
    <name type="scientific">Muntiacus muntjak</name>
    <name type="common">Barking deer</name>
    <name type="synonym">Indian muntjac</name>
    <dbReference type="NCBI Taxonomy" id="9888"/>
    <lineage>
        <taxon>Eukaryota</taxon>
        <taxon>Metazoa</taxon>
        <taxon>Chordata</taxon>
        <taxon>Craniata</taxon>
        <taxon>Vertebrata</taxon>
        <taxon>Euteleostomi</taxon>
        <taxon>Mammalia</taxon>
        <taxon>Eutheria</taxon>
        <taxon>Laurasiatheria</taxon>
        <taxon>Artiodactyla</taxon>
        <taxon>Ruminantia</taxon>
        <taxon>Pecora</taxon>
        <taxon>Cervidae</taxon>
        <taxon>Muntiacinae</taxon>
        <taxon>Muntiacus</taxon>
    </lineage>
</organism>
<proteinExistence type="inferred from homology"/>
<comment type="caution">
    <text evidence="5">The sequence shown here is derived from an EMBL/GenBank/DDBJ whole genome shotgun (WGS) entry which is preliminary data.</text>
</comment>
<dbReference type="InterPro" id="IPR027417">
    <property type="entry name" value="P-loop_NTPase"/>
</dbReference>
<evidence type="ECO:0000256" key="1">
    <source>
        <dbReference type="ARBA" id="ARBA00022741"/>
    </source>
</evidence>
<dbReference type="EMBL" id="VCEA01000055">
    <property type="protein sequence ID" value="KAB0340729.1"/>
    <property type="molecule type" value="Genomic_DNA"/>
</dbReference>
<dbReference type="PANTHER" id="PTHR10751">
    <property type="entry name" value="GUANYLATE BINDING PROTEIN"/>
    <property type="match status" value="1"/>
</dbReference>
<dbReference type="PROSITE" id="PS51715">
    <property type="entry name" value="G_GB1_RHD3"/>
    <property type="match status" value="1"/>
</dbReference>
<dbReference type="GO" id="GO:0003924">
    <property type="term" value="F:GTPase activity"/>
    <property type="evidence" value="ECO:0007669"/>
    <property type="project" value="InterPro"/>
</dbReference>
<reference evidence="5 9" key="1">
    <citation type="submission" date="2019-06" db="EMBL/GenBank/DDBJ databases">
        <title>Discovery of a novel chromosome fission-fusion reversal in muntjac.</title>
        <authorList>
            <person name="Mudd A.B."/>
            <person name="Bredeson J.V."/>
            <person name="Baum R."/>
            <person name="Hockemeyer D."/>
            <person name="Rokhsar D.S."/>
        </authorList>
    </citation>
    <scope>NUCLEOTIDE SEQUENCE [LARGE SCALE GENOMIC DNA]</scope>
    <source>
        <strain evidence="5">UTSW_UCB_Mm</strain>
        <tissue evidence="5">Fibroblast cell line</tissue>
    </source>
</reference>
<evidence type="ECO:0000256" key="3">
    <source>
        <dbReference type="PROSITE-ProRule" id="PRU01052"/>
    </source>
</evidence>
<dbReference type="Pfam" id="PF02263">
    <property type="entry name" value="GBP"/>
    <property type="match status" value="1"/>
</dbReference>
<keyword evidence="9" id="KW-1185">Reference proteome</keyword>
<evidence type="ECO:0000259" key="4">
    <source>
        <dbReference type="PROSITE" id="PS51715"/>
    </source>
</evidence>
<dbReference type="Gene3D" id="3.40.50.300">
    <property type="entry name" value="P-loop containing nucleotide triphosphate hydrolases"/>
    <property type="match status" value="1"/>
</dbReference>
<keyword evidence="1" id="KW-0547">Nucleotide-binding</keyword>
<dbReference type="GO" id="GO:0005525">
    <property type="term" value="F:GTP binding"/>
    <property type="evidence" value="ECO:0007669"/>
    <property type="project" value="UniProtKB-KW"/>
</dbReference>
<gene>
    <name evidence="8" type="ORF">FD754_022871</name>
    <name evidence="7" type="ORF">FD754_022874</name>
    <name evidence="6" type="ORF">FD754_022876</name>
    <name evidence="5" type="ORF">FD754_022877</name>
</gene>
<dbReference type="SUPFAM" id="SSF52540">
    <property type="entry name" value="P-loop containing nucleoside triphosphate hydrolases"/>
    <property type="match status" value="1"/>
</dbReference>
<keyword evidence="2" id="KW-0342">GTP-binding</keyword>
<dbReference type="AlphaFoldDB" id="A0A5N3UVZ6"/>
<dbReference type="EMBL" id="VCEA01000052">
    <property type="protein sequence ID" value="KAB0340737.1"/>
    <property type="molecule type" value="Genomic_DNA"/>
</dbReference>
<dbReference type="Proteomes" id="UP000326458">
    <property type="component" value="Unassembled WGS sequence"/>
</dbReference>
<dbReference type="EMBL" id="VCEA01000054">
    <property type="protein sequence ID" value="KAB0340733.1"/>
    <property type="molecule type" value="Genomic_DNA"/>
</dbReference>
<comment type="similarity">
    <text evidence="3">Belongs to the TRAFAC class dynamin-like GTPase superfamily. GB1/RHD3 GTPase family.</text>
</comment>
<name>A0A5N3UVZ6_MUNMU</name>
<evidence type="ECO:0000313" key="5">
    <source>
        <dbReference type="EMBL" id="KAB0340729.1"/>
    </source>
</evidence>
<sequence length="232" mass="25990">MEGAKDEQPARSFPPATQHLSLDLRQLGANSLCTVSWMDAPPPASIQECRKEPTMELGGFPLGSTVRSETKGIWILCVHHPSKKIHTLVLLNTEGLANVEKDPLAVMYSLGDSKNDSRIFALAVLLSSSFVYNRVNTINHQALEQLHYVTELTELIRTKSSPSSEEVEDSTKFVSFFPDLIWTVQDFMLELELDGNPFSEYEYPENALKLIPGINLQGQGGRMLSRKWDQEP</sequence>
<protein>
    <recommendedName>
        <fullName evidence="4">GB1/RHD3-type G domain-containing protein</fullName>
    </recommendedName>
</protein>
<evidence type="ECO:0000256" key="2">
    <source>
        <dbReference type="ARBA" id="ARBA00023134"/>
    </source>
</evidence>